<dbReference type="InterPro" id="IPR017972">
    <property type="entry name" value="Cyt_P450_CS"/>
</dbReference>
<dbReference type="InterPro" id="IPR050121">
    <property type="entry name" value="Cytochrome_P450_monoxygenase"/>
</dbReference>
<comment type="caution">
    <text evidence="10">The sequence shown here is derived from an EMBL/GenBank/DDBJ whole genome shotgun (WGS) entry which is preliminary data.</text>
</comment>
<dbReference type="InterPro" id="IPR002403">
    <property type="entry name" value="Cyt_P450_E_grp-IV"/>
</dbReference>
<name>A0A9N9U983_9HYPO</name>
<dbReference type="GO" id="GO:0016705">
    <property type="term" value="F:oxidoreductase activity, acting on paired donors, with incorporation or reduction of molecular oxygen"/>
    <property type="evidence" value="ECO:0007669"/>
    <property type="project" value="InterPro"/>
</dbReference>
<protein>
    <recommendedName>
        <fullName evidence="12">Trichodiene oxygenase</fullName>
    </recommendedName>
</protein>
<dbReference type="PANTHER" id="PTHR24305">
    <property type="entry name" value="CYTOCHROME P450"/>
    <property type="match status" value="1"/>
</dbReference>
<evidence type="ECO:0000256" key="9">
    <source>
        <dbReference type="RuleBase" id="RU000461"/>
    </source>
</evidence>
<evidence type="ECO:0000256" key="1">
    <source>
        <dbReference type="ARBA" id="ARBA00001971"/>
    </source>
</evidence>
<keyword evidence="4 8" id="KW-0479">Metal-binding</keyword>
<feature type="binding site" description="axial binding residue" evidence="8">
    <location>
        <position position="548"/>
    </location>
    <ligand>
        <name>heme</name>
        <dbReference type="ChEBI" id="CHEBI:30413"/>
    </ligand>
    <ligandPart>
        <name>Fe</name>
        <dbReference type="ChEBI" id="CHEBI:18248"/>
    </ligandPart>
</feature>
<dbReference type="SUPFAM" id="SSF48264">
    <property type="entry name" value="Cytochrome P450"/>
    <property type="match status" value="1"/>
</dbReference>
<dbReference type="EMBL" id="CABFNO020001350">
    <property type="protein sequence ID" value="CAG9982715.1"/>
    <property type="molecule type" value="Genomic_DNA"/>
</dbReference>
<accession>A0A9N9U983</accession>
<keyword evidence="7 9" id="KW-0503">Monooxygenase</keyword>
<dbReference type="PROSITE" id="PS00086">
    <property type="entry name" value="CYTOCHROME_P450"/>
    <property type="match status" value="1"/>
</dbReference>
<evidence type="ECO:0000313" key="10">
    <source>
        <dbReference type="EMBL" id="CAG9982715.1"/>
    </source>
</evidence>
<proteinExistence type="inferred from homology"/>
<reference evidence="10 11" key="2">
    <citation type="submission" date="2021-10" db="EMBL/GenBank/DDBJ databases">
        <authorList>
            <person name="Piombo E."/>
        </authorList>
    </citation>
    <scope>NUCLEOTIDE SEQUENCE [LARGE SCALE GENOMIC DNA]</scope>
</reference>
<reference evidence="11" key="1">
    <citation type="submission" date="2019-06" db="EMBL/GenBank/DDBJ databases">
        <authorList>
            <person name="Broberg M."/>
        </authorList>
    </citation>
    <scope>NUCLEOTIDE SEQUENCE [LARGE SCALE GENOMIC DNA]</scope>
</reference>
<dbReference type="PRINTS" id="PR00385">
    <property type="entry name" value="P450"/>
</dbReference>
<dbReference type="InterPro" id="IPR036396">
    <property type="entry name" value="Cyt_P450_sf"/>
</dbReference>
<comment type="cofactor">
    <cofactor evidence="1 8">
        <name>heme</name>
        <dbReference type="ChEBI" id="CHEBI:30413"/>
    </cofactor>
</comment>
<dbReference type="Pfam" id="PF00067">
    <property type="entry name" value="p450"/>
    <property type="match status" value="1"/>
</dbReference>
<dbReference type="InterPro" id="IPR001128">
    <property type="entry name" value="Cyt_P450"/>
</dbReference>
<keyword evidence="3 8" id="KW-0349">Heme</keyword>
<evidence type="ECO:0000256" key="2">
    <source>
        <dbReference type="ARBA" id="ARBA00010617"/>
    </source>
</evidence>
<evidence type="ECO:0000256" key="7">
    <source>
        <dbReference type="ARBA" id="ARBA00023033"/>
    </source>
</evidence>
<evidence type="ECO:0000256" key="4">
    <source>
        <dbReference type="ARBA" id="ARBA00022723"/>
    </source>
</evidence>
<keyword evidence="5 9" id="KW-0560">Oxidoreductase</keyword>
<dbReference type="AlphaFoldDB" id="A0A9N9U983"/>
<dbReference type="GO" id="GO:0004497">
    <property type="term" value="F:monooxygenase activity"/>
    <property type="evidence" value="ECO:0007669"/>
    <property type="project" value="UniProtKB-KW"/>
</dbReference>
<evidence type="ECO:0000313" key="11">
    <source>
        <dbReference type="Proteomes" id="UP000754883"/>
    </source>
</evidence>
<evidence type="ECO:0000256" key="8">
    <source>
        <dbReference type="PIRSR" id="PIRSR602403-1"/>
    </source>
</evidence>
<dbReference type="OrthoDB" id="3945418at2759"/>
<dbReference type="PANTHER" id="PTHR24305:SF157">
    <property type="entry name" value="N-ACETYLTRYPTOPHAN 6-HYDROXYLASE IVOC-RELATED"/>
    <property type="match status" value="1"/>
</dbReference>
<organism evidence="10 11">
    <name type="scientific">Clonostachys byssicola</name>
    <dbReference type="NCBI Taxonomy" id="160290"/>
    <lineage>
        <taxon>Eukaryota</taxon>
        <taxon>Fungi</taxon>
        <taxon>Dikarya</taxon>
        <taxon>Ascomycota</taxon>
        <taxon>Pezizomycotina</taxon>
        <taxon>Sordariomycetes</taxon>
        <taxon>Hypocreomycetidae</taxon>
        <taxon>Hypocreales</taxon>
        <taxon>Bionectriaceae</taxon>
        <taxon>Clonostachys</taxon>
    </lineage>
</organism>
<gene>
    <name evidence="10" type="ORF">CBYS24578_00010993</name>
</gene>
<dbReference type="PRINTS" id="PR00465">
    <property type="entry name" value="EP450IV"/>
</dbReference>
<keyword evidence="11" id="KW-1185">Reference proteome</keyword>
<evidence type="ECO:0008006" key="12">
    <source>
        <dbReference type="Google" id="ProtNLM"/>
    </source>
</evidence>
<evidence type="ECO:0000256" key="6">
    <source>
        <dbReference type="ARBA" id="ARBA00023004"/>
    </source>
</evidence>
<dbReference type="Gene3D" id="1.10.630.10">
    <property type="entry name" value="Cytochrome P450"/>
    <property type="match status" value="1"/>
</dbReference>
<dbReference type="Proteomes" id="UP000754883">
    <property type="component" value="Unassembled WGS sequence"/>
</dbReference>
<evidence type="ECO:0000256" key="3">
    <source>
        <dbReference type="ARBA" id="ARBA00022617"/>
    </source>
</evidence>
<keyword evidence="6 8" id="KW-0408">Iron</keyword>
<dbReference type="GO" id="GO:0020037">
    <property type="term" value="F:heme binding"/>
    <property type="evidence" value="ECO:0007669"/>
    <property type="project" value="InterPro"/>
</dbReference>
<comment type="similarity">
    <text evidence="2 9">Belongs to the cytochrome P450 family.</text>
</comment>
<dbReference type="CDD" id="cd11062">
    <property type="entry name" value="CYP58-like"/>
    <property type="match status" value="1"/>
</dbReference>
<sequence>MYLERPVQRKPPAAAELASHEDLALITAEAELRQLRAQYRITIPTFLQPELQAASCPPGVASTKAKTQFISMEHGIVCLLLYWITVWDQSHIDSLNCSILVYIASVAIYRLYFHPLAKFPGPRLAAVTGLYEAYYDLYLNGQYTFKIAELHNKYGNYSTKRALTLLAIANGRIPGPIIRISPFELHVSDPTFFETLYQQNGVWNKYAWSVDAFASDGATIFTVNHHLHKSRRQPLAPYFSKGKVAHHAPMIRRHVDRLCGRIAEFVSSGATFNLGAAATAFSRDASNDFLFNKNYDSLGREDFDVALLTASSGGGVIWRTTKFIRWFGPVVRSIPPQVMIKLTNDPLMKDFLKFLIVTMDDMKNFMVDAKSSKTNEKNTIIHEIIHSKLPASEKQFPRIFNDAATVAGAAFESTASVLRVILFNLYTDSSMLQRLRAELADASANSAELDLKTLEQLPYLTSVVMEGLRLSPAIATRMARVAPERDLFYENQRIPAGTAVGMTSILVHWDESLYPEPKRFNPDRWIDPSPWKIGDKVFVPFSKGTRDCMGRHLAWAELYIFISTIVEQFDFELPEAKQGDFDCCGDQFAIQVPCGGELLAVATYRKL</sequence>
<dbReference type="GO" id="GO:0005506">
    <property type="term" value="F:iron ion binding"/>
    <property type="evidence" value="ECO:0007669"/>
    <property type="project" value="InterPro"/>
</dbReference>
<evidence type="ECO:0000256" key="5">
    <source>
        <dbReference type="ARBA" id="ARBA00023002"/>
    </source>
</evidence>